<evidence type="ECO:0000313" key="2">
    <source>
        <dbReference type="EMBL" id="KCY00582.1"/>
    </source>
</evidence>
<reference evidence="2 3" key="1">
    <citation type="submission" date="2014-04" db="EMBL/GenBank/DDBJ databases">
        <title>Comparative genomics and transcriptomics to identify genetic mechanisms underlying the emergence of carbapenem resistant Acinetobacter baumannii (CRAb).</title>
        <authorList>
            <person name="Harris A.D."/>
            <person name="Johnson K.J."/>
            <person name="George J."/>
            <person name="Nadendla S."/>
            <person name="Daugherty S.C."/>
            <person name="Parankush S."/>
            <person name="Sadzewicz L."/>
            <person name="Tallon L."/>
            <person name="Sengamalay N."/>
            <person name="Hazen T.H."/>
            <person name="Rasko D.A."/>
        </authorList>
    </citation>
    <scope>NUCLEOTIDE SEQUENCE [LARGE SCALE GENOMIC DNA]</scope>
    <source>
        <strain evidence="2 3">1499986</strain>
    </source>
</reference>
<evidence type="ECO:0000256" key="1">
    <source>
        <dbReference type="SAM" id="Coils"/>
    </source>
</evidence>
<proteinExistence type="predicted"/>
<organism evidence="2 3">
    <name type="scientific">Acinetobacter baumannii 1499986</name>
    <dbReference type="NCBI Taxonomy" id="1310673"/>
    <lineage>
        <taxon>Bacteria</taxon>
        <taxon>Pseudomonadati</taxon>
        <taxon>Pseudomonadota</taxon>
        <taxon>Gammaproteobacteria</taxon>
        <taxon>Moraxellales</taxon>
        <taxon>Moraxellaceae</taxon>
        <taxon>Acinetobacter</taxon>
        <taxon>Acinetobacter calcoaceticus/baumannii complex</taxon>
    </lineage>
</organism>
<dbReference type="Proteomes" id="UP000027309">
    <property type="component" value="Unassembled WGS sequence"/>
</dbReference>
<evidence type="ECO:0000313" key="3">
    <source>
        <dbReference type="Proteomes" id="UP000027309"/>
    </source>
</evidence>
<accession>A0A836M0F2</accession>
<dbReference type="AlphaFoldDB" id="A0A836M0F2"/>
<comment type="caution">
    <text evidence="2">The sequence shown here is derived from an EMBL/GenBank/DDBJ whole genome shotgun (WGS) entry which is preliminary data.</text>
</comment>
<feature type="coiled-coil region" evidence="1">
    <location>
        <begin position="70"/>
        <end position="129"/>
    </location>
</feature>
<protein>
    <submittedName>
        <fullName evidence="2">Uncharacterized protein</fullName>
    </submittedName>
</protein>
<gene>
    <name evidence="2" type="ORF">J572_2867</name>
</gene>
<sequence>MDYPKMLYKGDLNKFEFNTAVSEEHEEELKADGWVEHHELEEPVNIEGANDSEDGIQEIDLDAYVSVERFDALAEKLTEAENKLGEKTIELERAQEQLATSAEQHATVVSNLEGEVNRLKEELKAAPAEAGVPQEVYDAVYQEREQLLKENAQYKYSAMGANDLRAILDEKGIKYGSRDEKPALVKLVLENQ</sequence>
<dbReference type="RefSeq" id="WP_050441240.1">
    <property type="nucleotide sequence ID" value="NZ_JMOA01000041.1"/>
</dbReference>
<keyword evidence="1" id="KW-0175">Coiled coil</keyword>
<dbReference type="Gene3D" id="1.20.5.340">
    <property type="match status" value="1"/>
</dbReference>
<dbReference type="EMBL" id="JMOA01000041">
    <property type="protein sequence ID" value="KCY00582.1"/>
    <property type="molecule type" value="Genomic_DNA"/>
</dbReference>
<name>A0A836M0F2_ACIBA</name>